<evidence type="ECO:0000259" key="7">
    <source>
        <dbReference type="PROSITE" id="PS50975"/>
    </source>
</evidence>
<protein>
    <recommendedName>
        <fullName evidence="11">Acetyl CoA synthetase subunit alpha</fullName>
    </recommendedName>
</protein>
<evidence type="ECO:0000256" key="1">
    <source>
        <dbReference type="ARBA" id="ARBA00011412"/>
    </source>
</evidence>
<dbReference type="OrthoDB" id="1664372at2759"/>
<dbReference type="Pfam" id="PF19045">
    <property type="entry name" value="Ligase_CoA_2"/>
    <property type="match status" value="1"/>
</dbReference>
<feature type="region of interest" description="Disordered" evidence="6">
    <location>
        <begin position="1"/>
        <end position="77"/>
    </location>
</feature>
<keyword evidence="3 5" id="KW-0547">Nucleotide-binding</keyword>
<dbReference type="Pfam" id="PF13302">
    <property type="entry name" value="Acetyltransf_3"/>
    <property type="match status" value="1"/>
</dbReference>
<dbReference type="Gene3D" id="3.40.50.720">
    <property type="entry name" value="NAD(P)-binding Rossmann-like Domain"/>
    <property type="match status" value="1"/>
</dbReference>
<accession>A0A8S1IWG6</accession>
<keyword evidence="4 5" id="KW-0067">ATP-binding</keyword>
<evidence type="ECO:0000256" key="4">
    <source>
        <dbReference type="ARBA" id="ARBA00022840"/>
    </source>
</evidence>
<dbReference type="PANTHER" id="PTHR43334:SF1">
    <property type="entry name" value="3-HYDROXYPROPIONATE--COA LIGASE [ADP-FORMING]"/>
    <property type="match status" value="1"/>
</dbReference>
<dbReference type="InterPro" id="IPR016102">
    <property type="entry name" value="Succinyl-CoA_synth-like"/>
</dbReference>
<dbReference type="SUPFAM" id="SSF56059">
    <property type="entry name" value="Glutathione synthetase ATP-binding domain-like"/>
    <property type="match status" value="1"/>
</dbReference>
<dbReference type="GO" id="GO:0016747">
    <property type="term" value="F:acyltransferase activity, transferring groups other than amino-acyl groups"/>
    <property type="evidence" value="ECO:0007669"/>
    <property type="project" value="InterPro"/>
</dbReference>
<reference evidence="9" key="1">
    <citation type="submission" date="2020-12" db="EMBL/GenBank/DDBJ databases">
        <authorList>
            <person name="Iha C."/>
        </authorList>
    </citation>
    <scope>NUCLEOTIDE SEQUENCE</scope>
</reference>
<dbReference type="SUPFAM" id="SSF51735">
    <property type="entry name" value="NAD(P)-binding Rossmann-fold domains"/>
    <property type="match status" value="1"/>
</dbReference>
<dbReference type="SUPFAM" id="SSF52210">
    <property type="entry name" value="Succinyl-CoA synthetase domains"/>
    <property type="match status" value="2"/>
</dbReference>
<dbReference type="AlphaFoldDB" id="A0A8S1IWG6"/>
<dbReference type="Pfam" id="PF13607">
    <property type="entry name" value="Succ_CoA_lig"/>
    <property type="match status" value="1"/>
</dbReference>
<dbReference type="InterPro" id="IPR013815">
    <property type="entry name" value="ATP_grasp_subdomain_1"/>
</dbReference>
<dbReference type="InterPro" id="IPR011761">
    <property type="entry name" value="ATP-grasp"/>
</dbReference>
<dbReference type="PANTHER" id="PTHR43334">
    <property type="entry name" value="ACETATE--COA LIGASE [ADP-FORMING]"/>
    <property type="match status" value="1"/>
</dbReference>
<feature type="domain" description="ATP-grasp" evidence="7">
    <location>
        <begin position="588"/>
        <end position="624"/>
    </location>
</feature>
<dbReference type="Gene3D" id="3.40.50.261">
    <property type="entry name" value="Succinyl-CoA synthetase domains"/>
    <property type="match status" value="2"/>
</dbReference>
<evidence type="ECO:0000256" key="6">
    <source>
        <dbReference type="SAM" id="MobiDB-lite"/>
    </source>
</evidence>
<dbReference type="GO" id="GO:0046872">
    <property type="term" value="F:metal ion binding"/>
    <property type="evidence" value="ECO:0007669"/>
    <property type="project" value="InterPro"/>
</dbReference>
<comment type="caution">
    <text evidence="9">The sequence shown here is derived from an EMBL/GenBank/DDBJ whole genome shotgun (WGS) entry which is preliminary data.</text>
</comment>
<dbReference type="GO" id="GO:0005524">
    <property type="term" value="F:ATP binding"/>
    <property type="evidence" value="ECO:0007669"/>
    <property type="project" value="UniProtKB-UniRule"/>
</dbReference>
<dbReference type="EMBL" id="CAJHUC010000793">
    <property type="protein sequence ID" value="CAD7698248.1"/>
    <property type="molecule type" value="Genomic_DNA"/>
</dbReference>
<dbReference type="InterPro" id="IPR051538">
    <property type="entry name" value="Acyl-CoA_Synth/Transferase"/>
</dbReference>
<dbReference type="Gene3D" id="3.30.470.20">
    <property type="entry name" value="ATP-grasp fold, B domain"/>
    <property type="match status" value="1"/>
</dbReference>
<dbReference type="InterPro" id="IPR043938">
    <property type="entry name" value="Ligase_CoA_dom"/>
</dbReference>
<evidence type="ECO:0000256" key="2">
    <source>
        <dbReference type="ARBA" id="ARBA00022598"/>
    </source>
</evidence>
<evidence type="ECO:0000313" key="10">
    <source>
        <dbReference type="Proteomes" id="UP000708148"/>
    </source>
</evidence>
<dbReference type="InterPro" id="IPR003781">
    <property type="entry name" value="CoA-bd"/>
</dbReference>
<evidence type="ECO:0000256" key="5">
    <source>
        <dbReference type="PROSITE-ProRule" id="PRU00409"/>
    </source>
</evidence>
<gene>
    <name evidence="9" type="ORF">OSTQU699_LOCUS3609</name>
</gene>
<evidence type="ECO:0000313" key="9">
    <source>
        <dbReference type="EMBL" id="CAD7698248.1"/>
    </source>
</evidence>
<organism evidence="9 10">
    <name type="scientific">Ostreobium quekettii</name>
    <dbReference type="NCBI Taxonomy" id="121088"/>
    <lineage>
        <taxon>Eukaryota</taxon>
        <taxon>Viridiplantae</taxon>
        <taxon>Chlorophyta</taxon>
        <taxon>core chlorophytes</taxon>
        <taxon>Ulvophyceae</taxon>
        <taxon>TCBD clade</taxon>
        <taxon>Bryopsidales</taxon>
        <taxon>Ostreobineae</taxon>
        <taxon>Ostreobiaceae</taxon>
        <taxon>Ostreobium</taxon>
    </lineage>
</organism>
<dbReference type="PROSITE" id="PS50975">
    <property type="entry name" value="ATP_GRASP"/>
    <property type="match status" value="1"/>
</dbReference>
<feature type="domain" description="N-acetyltransferase" evidence="8">
    <location>
        <begin position="833"/>
        <end position="991"/>
    </location>
</feature>
<evidence type="ECO:0000259" key="8">
    <source>
        <dbReference type="PROSITE" id="PS51186"/>
    </source>
</evidence>
<dbReference type="GO" id="GO:0043758">
    <property type="term" value="F:acetate-CoA ligase (ADP-forming) activity"/>
    <property type="evidence" value="ECO:0007669"/>
    <property type="project" value="InterPro"/>
</dbReference>
<feature type="compositionally biased region" description="Pro residues" evidence="6">
    <location>
        <begin position="17"/>
        <end position="26"/>
    </location>
</feature>
<dbReference type="Pfam" id="PF13549">
    <property type="entry name" value="ATP-grasp_5"/>
    <property type="match status" value="1"/>
</dbReference>
<keyword evidence="2" id="KW-0436">Ligase</keyword>
<dbReference type="PROSITE" id="PS51186">
    <property type="entry name" value="GNAT"/>
    <property type="match status" value="1"/>
</dbReference>
<dbReference type="SMART" id="SM00881">
    <property type="entry name" value="CoA_binding"/>
    <property type="match status" value="1"/>
</dbReference>
<dbReference type="InterPro" id="IPR000182">
    <property type="entry name" value="GNAT_dom"/>
</dbReference>
<evidence type="ECO:0000256" key="3">
    <source>
        <dbReference type="ARBA" id="ARBA00022741"/>
    </source>
</evidence>
<keyword evidence="10" id="KW-1185">Reference proteome</keyword>
<dbReference type="Gene3D" id="3.30.1490.20">
    <property type="entry name" value="ATP-grasp fold, A domain"/>
    <property type="match status" value="1"/>
</dbReference>
<dbReference type="SUPFAM" id="SSF55729">
    <property type="entry name" value="Acyl-CoA N-acyltransferases (Nat)"/>
    <property type="match status" value="1"/>
</dbReference>
<dbReference type="Proteomes" id="UP000708148">
    <property type="component" value="Unassembled WGS sequence"/>
</dbReference>
<comment type="subunit">
    <text evidence="1">Heterooctamer of 4 alpha and 4 beta chains.</text>
</comment>
<dbReference type="Pfam" id="PF13380">
    <property type="entry name" value="CoA_binding_2"/>
    <property type="match status" value="1"/>
</dbReference>
<dbReference type="InterPro" id="IPR032875">
    <property type="entry name" value="Succ_CoA_lig_flav_dom"/>
</dbReference>
<name>A0A8S1IWG6_9CHLO</name>
<dbReference type="Gene3D" id="3.40.630.30">
    <property type="match status" value="1"/>
</dbReference>
<dbReference type="InterPro" id="IPR016181">
    <property type="entry name" value="Acyl_CoA_acyltransferase"/>
</dbReference>
<proteinExistence type="predicted"/>
<dbReference type="InterPro" id="IPR036291">
    <property type="entry name" value="NAD(P)-bd_dom_sf"/>
</dbReference>
<evidence type="ECO:0008006" key="11">
    <source>
        <dbReference type="Google" id="ProtNLM"/>
    </source>
</evidence>
<sequence>MTRRRQTAPRAEQRTRVPPPPTPLSPDAPKRNLTASASPPPPLSTGRPRGRHRPQMAAPIRRSSSLKSPRGPAPPAYDILRSEPQPLGAIFAPESVAVIGATDRPGSVGRTVLWNLISSPFGGTVFPINPRRRSVLGIEAHPSVRSLPEPVDLAVIVTPAHTIPAIVGECVAVGVRGAIILSAGFKEAGKEGVALEERITAQLAVAGGSLRVIGPNCLGVMNPLTGLNATFASTIARPGNVGFVSQSGALCTAVLDWSLGVNVGFSAFLSVGSMLDVHWGDLITYLGDDPRTHSIVVYMESVGDARAFLSAAREVALTKPIIVIKAGRTAEAAKAAASHTGTLAGSDAVLDAAFRRCGVLRVREISEMFDIAEILCKGDKKLPKGPRLTVLTNAGGPGVLATDALVAGGGQLATLSEETMAELNEFLPAPWSHGNPIDILGDADPVRYGRALEVALKDPNSDGLLVILTPQAMTDPTVTAEELRRVSKQSQKPILASWMGGSEVEGGKSVLNRANIATYAYPDSAADTFNYLWKYKRDLEHLYETPSLLLDKEIGGMENGAPANVVVQDVIDAALGEGRTLLSEVESKAILSAYGIPTVASPSAHTEDEAVRVAEDLGYPVVVKLLSKTVTHKTDVGGVHLNLYGPMDVRAAYQGIRKSVTETVGPEAFGGVSVQPMISRDAGHELIVGSSTDPQFGPVILFGTGGSLVEVFQDTQITLPPLSTTLARQLMSRTKIYRALQGVRGRGPADVAALEKLLVRIGQLALEQKRIDEMDINPLLVSSKDARYPILALDARIKLHGRDRELESLPRPAIRPYPTQWVLPWTLEDGTGVRIRPIRPEDEPLIVDFHKSLSERSVYMRYFHPMKFSMRTTHERLIRICHVDYDKDVALVVDRRGEDGEYREIVAAGRLSRKHAFNESEFAILVADAYQRRGIGFRLLKQMVQIGRDERLECITAEMLPENRAMQQVSEKVGFHLTRREDFIVAKIRLKGHERRHGA</sequence>